<protein>
    <submittedName>
        <fullName evidence="2">Uncharacterized protein</fullName>
    </submittedName>
</protein>
<dbReference type="RefSeq" id="WP_106521451.1">
    <property type="nucleotide sequence ID" value="NZ_PYGD01000001.1"/>
</dbReference>
<sequence>MRRKIIYLCVLLSVTLIPWAKAQNVGIGTTIPTEKLDVNGAIKIGTTGSGSKGTIRYRDADSSVEAYAGTGWKSVINYFDVVGLAANGSVPVFTSMTRGQAVVLPNLTYTVKKSGYYLVLLSADGTGVQERNNIFNFQDNREDQEGEIKLRNNGSGILTKRFFHISPDAADAAQDTPWRYHSDDGEKSTIQYLAAGDVIQTVGTVYQAVGAAAPAQQNPWSVYVQVKFILLR</sequence>
<evidence type="ECO:0000313" key="2">
    <source>
        <dbReference type="EMBL" id="PSK94765.1"/>
    </source>
</evidence>
<evidence type="ECO:0000256" key="1">
    <source>
        <dbReference type="SAM" id="SignalP"/>
    </source>
</evidence>
<gene>
    <name evidence="2" type="ORF">B0I18_101925</name>
</gene>
<organism evidence="2 3">
    <name type="scientific">Taibaiella chishuiensis</name>
    <dbReference type="NCBI Taxonomy" id="1434707"/>
    <lineage>
        <taxon>Bacteria</taxon>
        <taxon>Pseudomonadati</taxon>
        <taxon>Bacteroidota</taxon>
        <taxon>Chitinophagia</taxon>
        <taxon>Chitinophagales</taxon>
        <taxon>Chitinophagaceae</taxon>
        <taxon>Taibaiella</taxon>
    </lineage>
</organism>
<accession>A0A2P8DC53</accession>
<dbReference type="Proteomes" id="UP000240572">
    <property type="component" value="Unassembled WGS sequence"/>
</dbReference>
<reference evidence="2 3" key="1">
    <citation type="submission" date="2018-03" db="EMBL/GenBank/DDBJ databases">
        <title>Genomic Encyclopedia of Type Strains, Phase III (KMG-III): the genomes of soil and plant-associated and newly described type strains.</title>
        <authorList>
            <person name="Whitman W."/>
        </authorList>
    </citation>
    <scope>NUCLEOTIDE SEQUENCE [LARGE SCALE GENOMIC DNA]</scope>
    <source>
        <strain evidence="2 3">CGMCC 1.12700</strain>
    </source>
</reference>
<dbReference type="AlphaFoldDB" id="A0A2P8DC53"/>
<proteinExistence type="predicted"/>
<name>A0A2P8DC53_9BACT</name>
<feature type="chain" id="PRO_5015107453" evidence="1">
    <location>
        <begin position="23"/>
        <end position="232"/>
    </location>
</feature>
<comment type="caution">
    <text evidence="2">The sequence shown here is derived from an EMBL/GenBank/DDBJ whole genome shotgun (WGS) entry which is preliminary data.</text>
</comment>
<dbReference type="EMBL" id="PYGD01000001">
    <property type="protein sequence ID" value="PSK94765.1"/>
    <property type="molecule type" value="Genomic_DNA"/>
</dbReference>
<keyword evidence="1" id="KW-0732">Signal</keyword>
<feature type="signal peptide" evidence="1">
    <location>
        <begin position="1"/>
        <end position="22"/>
    </location>
</feature>
<evidence type="ECO:0000313" key="3">
    <source>
        <dbReference type="Proteomes" id="UP000240572"/>
    </source>
</evidence>
<keyword evidence="3" id="KW-1185">Reference proteome</keyword>